<organism evidence="3 4">
    <name type="scientific">Heracleum sosnowskyi</name>
    <dbReference type="NCBI Taxonomy" id="360622"/>
    <lineage>
        <taxon>Eukaryota</taxon>
        <taxon>Viridiplantae</taxon>
        <taxon>Streptophyta</taxon>
        <taxon>Embryophyta</taxon>
        <taxon>Tracheophyta</taxon>
        <taxon>Spermatophyta</taxon>
        <taxon>Magnoliopsida</taxon>
        <taxon>eudicotyledons</taxon>
        <taxon>Gunneridae</taxon>
        <taxon>Pentapetalae</taxon>
        <taxon>asterids</taxon>
        <taxon>campanulids</taxon>
        <taxon>Apiales</taxon>
        <taxon>Apiaceae</taxon>
        <taxon>Apioideae</taxon>
        <taxon>apioid superclade</taxon>
        <taxon>Tordylieae</taxon>
        <taxon>Tordyliinae</taxon>
        <taxon>Heracleum</taxon>
    </lineage>
</organism>
<keyword evidence="4" id="KW-1185">Reference proteome</keyword>
<sequence length="485" mass="57075">MPDVLARVFKIKLDLLLEDLIDNHVLGKLIGVAYTIEFQKREFTNETTIDSNDYLVYKRRDDKRTIQLKDVSIDNTFIVPYNRGLIVKYQAHINIEWCNQGQLIKYMFKYVTKGPDKATLAIEKANDANSVKPESNTTTNEVDDYIACRYISSSEACWRIYGFSIHHHNPVIVKLVFHLESEQQVCFQENVPLPIILGRVNPIGTMFIQWFETNKEDPFGRELTYVQFPEKFLWNESEKIWNRRKNNIRVIGRLIYVHPTSGERFYLRMLLNIVRGATSFEDVRKVNGVLYNTYKEACFHHDVRALWDLHWKSFSDDIELRQRRVSSMQNFVIGDQRLECLTLYDVDLQLRKRGNEPCWIEIPPELYVEPGDNGKKVVVNTIYYDLHKRCNEAYYFKDRAILTPLNEDVNLINREVLEQFSGESRVYRSVDSICKSTVNYESMEIMYPPEYLNTIRVSGVPNHELELKIGAPIILMRNLKEDIKR</sequence>
<evidence type="ECO:0000313" key="4">
    <source>
        <dbReference type="Proteomes" id="UP001237642"/>
    </source>
</evidence>
<gene>
    <name evidence="3" type="ORF">POM88_025289</name>
</gene>
<reference evidence="3" key="1">
    <citation type="submission" date="2023-02" db="EMBL/GenBank/DDBJ databases">
        <title>Genome of toxic invasive species Heracleum sosnowskyi carries increased number of genes despite the absence of recent whole-genome duplications.</title>
        <authorList>
            <person name="Schelkunov M."/>
            <person name="Shtratnikova V."/>
            <person name="Makarenko M."/>
            <person name="Klepikova A."/>
            <person name="Omelchenko D."/>
            <person name="Novikova G."/>
            <person name="Obukhova E."/>
            <person name="Bogdanov V."/>
            <person name="Penin A."/>
            <person name="Logacheva M."/>
        </authorList>
    </citation>
    <scope>NUCLEOTIDE SEQUENCE</scope>
    <source>
        <strain evidence="3">Hsosn_3</strain>
        <tissue evidence="3">Leaf</tissue>
    </source>
</reference>
<dbReference type="EMBL" id="JAUIZM010000006">
    <property type="protein sequence ID" value="KAK1378545.1"/>
    <property type="molecule type" value="Genomic_DNA"/>
</dbReference>
<proteinExistence type="predicted"/>
<comment type="caution">
    <text evidence="3">The sequence shown here is derived from an EMBL/GenBank/DDBJ whole genome shotgun (WGS) entry which is preliminary data.</text>
</comment>
<dbReference type="Proteomes" id="UP001237642">
    <property type="component" value="Unassembled WGS sequence"/>
</dbReference>
<dbReference type="InterPro" id="IPR049163">
    <property type="entry name" value="Pif1-like_2B_dom"/>
</dbReference>
<protein>
    <recommendedName>
        <fullName evidence="5">ATP-dependent DNA helicase</fullName>
    </recommendedName>
</protein>
<reference evidence="3" key="2">
    <citation type="submission" date="2023-05" db="EMBL/GenBank/DDBJ databases">
        <authorList>
            <person name="Schelkunov M.I."/>
        </authorList>
    </citation>
    <scope>NUCLEOTIDE SEQUENCE</scope>
    <source>
        <strain evidence="3">Hsosn_3</strain>
        <tissue evidence="3">Leaf</tissue>
    </source>
</reference>
<feature type="domain" description="DNA helicase Pif1-like 2B" evidence="2">
    <location>
        <begin position="450"/>
        <end position="481"/>
    </location>
</feature>
<dbReference type="InterPro" id="IPR025476">
    <property type="entry name" value="Helitron_helicase-like"/>
</dbReference>
<accession>A0AAD8I4V7</accession>
<evidence type="ECO:0000313" key="3">
    <source>
        <dbReference type="EMBL" id="KAK1378545.1"/>
    </source>
</evidence>
<dbReference type="Pfam" id="PF14214">
    <property type="entry name" value="Helitron_like_N"/>
    <property type="match status" value="1"/>
</dbReference>
<dbReference type="Pfam" id="PF21530">
    <property type="entry name" value="Pif1_2B_dom"/>
    <property type="match status" value="1"/>
</dbReference>
<dbReference type="PANTHER" id="PTHR10492">
    <property type="match status" value="1"/>
</dbReference>
<dbReference type="PANTHER" id="PTHR10492:SF93">
    <property type="entry name" value="ATP-DEPENDENT DNA HELICASE"/>
    <property type="match status" value="1"/>
</dbReference>
<name>A0AAD8I4V7_9APIA</name>
<evidence type="ECO:0008006" key="5">
    <source>
        <dbReference type="Google" id="ProtNLM"/>
    </source>
</evidence>
<feature type="domain" description="Helitron helicase-like" evidence="1">
    <location>
        <begin position="2"/>
        <end position="41"/>
    </location>
</feature>
<evidence type="ECO:0000259" key="2">
    <source>
        <dbReference type="Pfam" id="PF21530"/>
    </source>
</evidence>
<dbReference type="AlphaFoldDB" id="A0AAD8I4V7"/>
<evidence type="ECO:0000259" key="1">
    <source>
        <dbReference type="Pfam" id="PF14214"/>
    </source>
</evidence>